<keyword evidence="1" id="KW-1133">Transmembrane helix</keyword>
<gene>
    <name evidence="3" type="ORF">GEV01_18895</name>
</gene>
<comment type="caution">
    <text evidence="3">The sequence shown here is derived from an EMBL/GenBank/DDBJ whole genome shotgun (WGS) entry which is preliminary data.</text>
</comment>
<feature type="transmembrane region" description="Helical" evidence="1">
    <location>
        <begin position="210"/>
        <end position="227"/>
    </location>
</feature>
<feature type="domain" description="Acyltransferase 3" evidence="2">
    <location>
        <begin position="17"/>
        <end position="327"/>
    </location>
</feature>
<feature type="transmembrane region" description="Helical" evidence="1">
    <location>
        <begin position="257"/>
        <end position="274"/>
    </location>
</feature>
<dbReference type="InterPro" id="IPR050879">
    <property type="entry name" value="Acyltransferase_3"/>
</dbReference>
<evidence type="ECO:0000256" key="1">
    <source>
        <dbReference type="SAM" id="Phobius"/>
    </source>
</evidence>
<dbReference type="GO" id="GO:0009103">
    <property type="term" value="P:lipopolysaccharide biosynthetic process"/>
    <property type="evidence" value="ECO:0007669"/>
    <property type="project" value="TreeGrafter"/>
</dbReference>
<sequence length="367" mass="41800">MLTLQQTSALSNHRPTGFDYLRVLLAVCIVAWHSVSIVYGDKYVGDFVPMRPLILFLVPSFFALSGFLVSGSLFRTNHLPTFLTLRVIRIFPALCCEVVISALIIGAALTTLPIQEYLSHPMVHDYFLNVLGIIHYTLPGVFTANQTDSVNGQLWTIPFELECYIAIAILYLLTLHRRPRVFVVVLAVLTVLATARGFTRDLGDYNFRPTGRSVVWAFLWGVALYALREKIRHNKFILIASIAFAWLMLQWREGEYLAAPAIAYITVYIGLIDFKRSFVLFASDISYGIYLYGFAVQQAVYQVLPNFRTWHENFVISLAISMVFGYLSWTFVESKVMNRKNDAIQFVNSFTDRVSSIVRSIFGVRQR</sequence>
<proteinExistence type="predicted"/>
<dbReference type="PANTHER" id="PTHR23028">
    <property type="entry name" value="ACETYLTRANSFERASE"/>
    <property type="match status" value="1"/>
</dbReference>
<feature type="transmembrane region" description="Helical" evidence="1">
    <location>
        <begin position="154"/>
        <end position="174"/>
    </location>
</feature>
<dbReference type="Proteomes" id="UP000444318">
    <property type="component" value="Unassembled WGS sequence"/>
</dbReference>
<dbReference type="InterPro" id="IPR002656">
    <property type="entry name" value="Acyl_transf_3_dom"/>
</dbReference>
<feature type="transmembrane region" description="Helical" evidence="1">
    <location>
        <begin position="20"/>
        <end position="40"/>
    </location>
</feature>
<keyword evidence="4" id="KW-1185">Reference proteome</keyword>
<feature type="transmembrane region" description="Helical" evidence="1">
    <location>
        <begin position="281"/>
        <end position="301"/>
    </location>
</feature>
<evidence type="ECO:0000313" key="3">
    <source>
        <dbReference type="EMBL" id="MQA21591.1"/>
    </source>
</evidence>
<organism evidence="3 4">
    <name type="scientific">Rugamonas rivuli</name>
    <dbReference type="NCBI Taxonomy" id="2743358"/>
    <lineage>
        <taxon>Bacteria</taxon>
        <taxon>Pseudomonadati</taxon>
        <taxon>Pseudomonadota</taxon>
        <taxon>Betaproteobacteria</taxon>
        <taxon>Burkholderiales</taxon>
        <taxon>Oxalobacteraceae</taxon>
        <taxon>Telluria group</taxon>
        <taxon>Rugamonas</taxon>
    </lineage>
</organism>
<feature type="transmembrane region" description="Helical" evidence="1">
    <location>
        <begin position="52"/>
        <end position="70"/>
    </location>
</feature>
<protein>
    <submittedName>
        <fullName evidence="3">Acyltransferase family protein</fullName>
    </submittedName>
</protein>
<dbReference type="AlphaFoldDB" id="A0A843SHG3"/>
<keyword evidence="1" id="KW-0812">Transmembrane</keyword>
<dbReference type="PANTHER" id="PTHR23028:SF53">
    <property type="entry name" value="ACYL_TRANSF_3 DOMAIN-CONTAINING PROTEIN"/>
    <property type="match status" value="1"/>
</dbReference>
<keyword evidence="3" id="KW-0808">Transferase</keyword>
<keyword evidence="3" id="KW-0012">Acyltransferase</keyword>
<dbReference type="EMBL" id="WHUF01000005">
    <property type="protein sequence ID" value="MQA21591.1"/>
    <property type="molecule type" value="Genomic_DNA"/>
</dbReference>
<dbReference type="Pfam" id="PF01757">
    <property type="entry name" value="Acyl_transf_3"/>
    <property type="match status" value="1"/>
</dbReference>
<feature type="transmembrane region" description="Helical" evidence="1">
    <location>
        <begin position="313"/>
        <end position="332"/>
    </location>
</feature>
<evidence type="ECO:0000259" key="2">
    <source>
        <dbReference type="Pfam" id="PF01757"/>
    </source>
</evidence>
<accession>A0A843SHG3</accession>
<feature type="transmembrane region" description="Helical" evidence="1">
    <location>
        <begin position="234"/>
        <end position="251"/>
    </location>
</feature>
<dbReference type="RefSeq" id="WP_152807144.1">
    <property type="nucleotide sequence ID" value="NZ_WHUF01000005.1"/>
</dbReference>
<keyword evidence="1" id="KW-0472">Membrane</keyword>
<reference evidence="3 4" key="1">
    <citation type="submission" date="2019-10" db="EMBL/GenBank/DDBJ databases">
        <title>Two novel species isolated from a subtropical stream in China.</title>
        <authorList>
            <person name="Lu H."/>
        </authorList>
    </citation>
    <scope>NUCLEOTIDE SEQUENCE [LARGE SCALE GENOMIC DNA]</scope>
    <source>
        <strain evidence="3 4">FT103W</strain>
    </source>
</reference>
<name>A0A843SHG3_9BURK</name>
<evidence type="ECO:0000313" key="4">
    <source>
        <dbReference type="Proteomes" id="UP000444318"/>
    </source>
</evidence>
<feature type="transmembrane region" description="Helical" evidence="1">
    <location>
        <begin position="90"/>
        <end position="114"/>
    </location>
</feature>
<dbReference type="GO" id="GO:0016020">
    <property type="term" value="C:membrane"/>
    <property type="evidence" value="ECO:0007669"/>
    <property type="project" value="TreeGrafter"/>
</dbReference>
<feature type="transmembrane region" description="Helical" evidence="1">
    <location>
        <begin position="181"/>
        <end position="198"/>
    </location>
</feature>
<dbReference type="GO" id="GO:0016747">
    <property type="term" value="F:acyltransferase activity, transferring groups other than amino-acyl groups"/>
    <property type="evidence" value="ECO:0007669"/>
    <property type="project" value="InterPro"/>
</dbReference>